<evidence type="ECO:0000259" key="3">
    <source>
        <dbReference type="PROSITE" id="PS50883"/>
    </source>
</evidence>
<dbReference type="CDD" id="cd01948">
    <property type="entry name" value="EAL"/>
    <property type="match status" value="1"/>
</dbReference>
<sequence length="659" mass="69001">MIASVTAQATAAACEAMAIVAPSPLWTAASDTAVALALMFSALAIHRAPLTAADRSARASAPVVGAAGMSLVVVAMAGLPVALGVALANDQALSSAAEIGCGAVFALMAFRLVLRIREDGRMTEDLVRSEEDFRELVEASSDGIAIMDARYRLLFTSPAARTLLGIDGDGDVSLLDVVRPEDRALVRTATEEFPAGEGAPMHFGVVGTGGHARELEATSSERPGSGRRVLYLRDVTTRRRRERELERMAYTDHLTRLANRAMLFQEMAADAVAERCLLVLDMDGFKAVNDVAGHEAGDQLLVEVARRLRTVVRDGDLIARLGGDEFAVLATGSMTEAEEVAARVVAVMAMPHRVEDWTFAVGASVGVAPIGPSGGQDAFREADAALRSAKAAGKGCVRLATAPAVPDMEARADFPDLVADGVFGVRMDPFRAADGSVGLVHVVPTFTHPTFGGVQGPELWGYAQRQGRSEELQTWLISEATMAAARLLDERTGIALSLMTGSMTPETLAATIADALAASGLAPSRLVLCVTEETLLTSSAALLPALEAVRATGVRLCLDNYGMGQSLYAQLARLPLDLVRVDVTALAPHDDTQRALQILAAIVRTTGTFGLTTIVGGVVTPEVRAAVHAAGASLVHGRSLVEDYLTAEELVAAAPAPTA</sequence>
<dbReference type="InterPro" id="IPR000160">
    <property type="entry name" value="GGDEF_dom"/>
</dbReference>
<dbReference type="Gene3D" id="3.30.70.270">
    <property type="match status" value="1"/>
</dbReference>
<dbReference type="OrthoDB" id="5179666at2"/>
<evidence type="ECO:0000259" key="4">
    <source>
        <dbReference type="PROSITE" id="PS50887"/>
    </source>
</evidence>
<dbReference type="PROSITE" id="PS50883">
    <property type="entry name" value="EAL"/>
    <property type="match status" value="1"/>
</dbReference>
<dbReference type="Gene3D" id="3.30.450.20">
    <property type="entry name" value="PAS domain"/>
    <property type="match status" value="1"/>
</dbReference>
<dbReference type="EMBL" id="OBQI01000001">
    <property type="protein sequence ID" value="SOC47773.1"/>
    <property type="molecule type" value="Genomic_DNA"/>
</dbReference>
<dbReference type="PROSITE" id="PS50887">
    <property type="entry name" value="GGDEF"/>
    <property type="match status" value="1"/>
</dbReference>
<dbReference type="PANTHER" id="PTHR44757">
    <property type="entry name" value="DIGUANYLATE CYCLASE DGCP"/>
    <property type="match status" value="1"/>
</dbReference>
<dbReference type="SUPFAM" id="SSF55073">
    <property type="entry name" value="Nucleotide cyclase"/>
    <property type="match status" value="1"/>
</dbReference>
<feature type="domain" description="PAS" evidence="2">
    <location>
        <begin position="129"/>
        <end position="166"/>
    </location>
</feature>
<keyword evidence="1" id="KW-0472">Membrane</keyword>
<dbReference type="PROSITE" id="PS50112">
    <property type="entry name" value="PAS"/>
    <property type="match status" value="1"/>
</dbReference>
<protein>
    <submittedName>
        <fullName evidence="5">PAS domain S-box-containing protein/diguanylate cyclase (GGDEF) domain-containing protein</fullName>
    </submittedName>
</protein>
<feature type="transmembrane region" description="Helical" evidence="1">
    <location>
        <begin position="66"/>
        <end position="87"/>
    </location>
</feature>
<dbReference type="InterPro" id="IPR035919">
    <property type="entry name" value="EAL_sf"/>
</dbReference>
<organism evidence="5 6">
    <name type="scientific">Blastococcus aggregatus</name>
    <dbReference type="NCBI Taxonomy" id="38502"/>
    <lineage>
        <taxon>Bacteria</taxon>
        <taxon>Bacillati</taxon>
        <taxon>Actinomycetota</taxon>
        <taxon>Actinomycetes</taxon>
        <taxon>Geodermatophilales</taxon>
        <taxon>Geodermatophilaceae</taxon>
        <taxon>Blastococcus</taxon>
    </lineage>
</organism>
<dbReference type="PANTHER" id="PTHR44757:SF2">
    <property type="entry name" value="BIOFILM ARCHITECTURE MAINTENANCE PROTEIN MBAA"/>
    <property type="match status" value="1"/>
</dbReference>
<evidence type="ECO:0000256" key="1">
    <source>
        <dbReference type="SAM" id="Phobius"/>
    </source>
</evidence>
<dbReference type="InterPro" id="IPR043128">
    <property type="entry name" value="Rev_trsase/Diguanyl_cyclase"/>
</dbReference>
<dbReference type="Pfam" id="PF13188">
    <property type="entry name" value="PAS_8"/>
    <property type="match status" value="1"/>
</dbReference>
<dbReference type="AlphaFoldDB" id="A0A285V155"/>
<dbReference type="RefSeq" id="WP_141437056.1">
    <property type="nucleotide sequence ID" value="NZ_OBQI01000001.1"/>
</dbReference>
<dbReference type="SMART" id="SM00052">
    <property type="entry name" value="EAL"/>
    <property type="match status" value="1"/>
</dbReference>
<dbReference type="SUPFAM" id="SSF55785">
    <property type="entry name" value="PYP-like sensor domain (PAS domain)"/>
    <property type="match status" value="1"/>
</dbReference>
<dbReference type="Pfam" id="PF00990">
    <property type="entry name" value="GGDEF"/>
    <property type="match status" value="1"/>
</dbReference>
<keyword evidence="1" id="KW-1133">Transmembrane helix</keyword>
<gene>
    <name evidence="5" type="ORF">SAMN05660748_1031</name>
</gene>
<dbReference type="SUPFAM" id="SSF141868">
    <property type="entry name" value="EAL domain-like"/>
    <property type="match status" value="1"/>
</dbReference>
<feature type="domain" description="EAL" evidence="3">
    <location>
        <begin position="407"/>
        <end position="659"/>
    </location>
</feature>
<dbReference type="CDD" id="cd01949">
    <property type="entry name" value="GGDEF"/>
    <property type="match status" value="1"/>
</dbReference>
<dbReference type="NCBIfam" id="TIGR00254">
    <property type="entry name" value="GGDEF"/>
    <property type="match status" value="1"/>
</dbReference>
<dbReference type="InterPro" id="IPR029787">
    <property type="entry name" value="Nucleotide_cyclase"/>
</dbReference>
<dbReference type="InterPro" id="IPR000014">
    <property type="entry name" value="PAS"/>
</dbReference>
<reference evidence="6" key="1">
    <citation type="submission" date="2017-08" db="EMBL/GenBank/DDBJ databases">
        <authorList>
            <person name="Varghese N."/>
            <person name="Submissions S."/>
        </authorList>
    </citation>
    <scope>NUCLEOTIDE SEQUENCE [LARGE SCALE GENOMIC DNA]</scope>
    <source>
        <strain evidence="6">DSM 4725</strain>
    </source>
</reference>
<proteinExistence type="predicted"/>
<feature type="transmembrane region" description="Helical" evidence="1">
    <location>
        <begin position="28"/>
        <end position="45"/>
    </location>
</feature>
<dbReference type="InterPro" id="IPR035965">
    <property type="entry name" value="PAS-like_dom_sf"/>
</dbReference>
<evidence type="ECO:0000259" key="2">
    <source>
        <dbReference type="PROSITE" id="PS50112"/>
    </source>
</evidence>
<evidence type="ECO:0000313" key="5">
    <source>
        <dbReference type="EMBL" id="SOC47773.1"/>
    </source>
</evidence>
<dbReference type="Proteomes" id="UP000219435">
    <property type="component" value="Unassembled WGS sequence"/>
</dbReference>
<dbReference type="InterPro" id="IPR001633">
    <property type="entry name" value="EAL_dom"/>
</dbReference>
<dbReference type="NCBIfam" id="TIGR00229">
    <property type="entry name" value="sensory_box"/>
    <property type="match status" value="1"/>
</dbReference>
<accession>A0A285V155</accession>
<dbReference type="Pfam" id="PF00563">
    <property type="entry name" value="EAL"/>
    <property type="match status" value="1"/>
</dbReference>
<dbReference type="Gene3D" id="3.20.20.450">
    <property type="entry name" value="EAL domain"/>
    <property type="match status" value="1"/>
</dbReference>
<feature type="domain" description="GGDEF" evidence="4">
    <location>
        <begin position="273"/>
        <end position="402"/>
    </location>
</feature>
<feature type="transmembrane region" description="Helical" evidence="1">
    <location>
        <begin position="93"/>
        <end position="114"/>
    </location>
</feature>
<dbReference type="InterPro" id="IPR052155">
    <property type="entry name" value="Biofilm_reg_signaling"/>
</dbReference>
<name>A0A285V155_9ACTN</name>
<evidence type="ECO:0000313" key="6">
    <source>
        <dbReference type="Proteomes" id="UP000219435"/>
    </source>
</evidence>
<keyword evidence="6" id="KW-1185">Reference proteome</keyword>
<dbReference type="SMART" id="SM00267">
    <property type="entry name" value="GGDEF"/>
    <property type="match status" value="1"/>
</dbReference>
<keyword evidence="1" id="KW-0812">Transmembrane</keyword>